<feature type="region of interest" description="Disordered" evidence="3">
    <location>
        <begin position="299"/>
        <end position="318"/>
    </location>
</feature>
<feature type="signal peptide" evidence="4">
    <location>
        <begin position="1"/>
        <end position="43"/>
    </location>
</feature>
<feature type="chain" id="PRO_5028424586" evidence="4">
    <location>
        <begin position="44"/>
        <end position="382"/>
    </location>
</feature>
<dbReference type="GO" id="GO:0042302">
    <property type="term" value="F:structural constituent of cuticle"/>
    <property type="evidence" value="ECO:0007669"/>
    <property type="project" value="UniProtKB-UniRule"/>
</dbReference>
<keyword evidence="5" id="KW-1185">Reference proteome</keyword>
<accession>A0A6P8YGS6</accession>
<dbReference type="InParanoid" id="A0A6P8YGS6"/>
<feature type="compositionally biased region" description="Pro residues" evidence="3">
    <location>
        <begin position="304"/>
        <end position="314"/>
    </location>
</feature>
<dbReference type="GO" id="GO:0031012">
    <property type="term" value="C:extracellular matrix"/>
    <property type="evidence" value="ECO:0007669"/>
    <property type="project" value="TreeGrafter"/>
</dbReference>
<dbReference type="PANTHER" id="PTHR12236">
    <property type="entry name" value="STRUCTURAL CONTITUENT OF CUTICLE"/>
    <property type="match status" value="1"/>
</dbReference>
<evidence type="ECO:0000256" key="1">
    <source>
        <dbReference type="ARBA" id="ARBA00022460"/>
    </source>
</evidence>
<evidence type="ECO:0000313" key="6">
    <source>
        <dbReference type="RefSeq" id="XP_034238948.1"/>
    </source>
</evidence>
<evidence type="ECO:0000256" key="4">
    <source>
        <dbReference type="SAM" id="SignalP"/>
    </source>
</evidence>
<keyword evidence="4" id="KW-0732">Signal</keyword>
<evidence type="ECO:0000256" key="2">
    <source>
        <dbReference type="PROSITE-ProRule" id="PRU00497"/>
    </source>
</evidence>
<sequence>MDQPLRKQRHWARPDKCRSLPVVPLAWLAWCAVLLLLPGMAVADPRQDTGFGRAAPAAHHKDDVHYKYQYAVDDPVSGVVNDRWEQRSGDFVKGQYSLLDPDGKVRIVDYEVDGERGFHAVIHTRYPAPSLLSIQSASQVHEVYQDSPVNIRAKNGLDIPEFALRNPRFSVRDNLPFNYHALDAAKIGLNTEDDGAQLQSLVDLKDLEPPLSPREAQRRKFHRDNHLLPHERLQEQQDLQGLQQADLAVQQDTRQDLQDVQEPQYHTLDRRIAYPLTAPTAPGSVFNPRAAYISLRPRPTALSPLPPPNPPPMDVHPSHRRGAAPLATPAYLFQPAPVTSLASSLTSTTRLVASRGSSRPRLVQHLTETSPGLSASRSYYLR</sequence>
<name>A0A6P8YGS6_THRPL</name>
<dbReference type="PROSITE" id="PS51155">
    <property type="entry name" value="CHIT_BIND_RR_2"/>
    <property type="match status" value="1"/>
</dbReference>
<keyword evidence="1 2" id="KW-0193">Cuticle</keyword>
<dbReference type="KEGG" id="tpal:117643896"/>
<dbReference type="OrthoDB" id="6510765at2759"/>
<dbReference type="GO" id="GO:0005615">
    <property type="term" value="C:extracellular space"/>
    <property type="evidence" value="ECO:0007669"/>
    <property type="project" value="TreeGrafter"/>
</dbReference>
<dbReference type="InterPro" id="IPR051217">
    <property type="entry name" value="Insect_Cuticle_Struc_Prot"/>
</dbReference>
<dbReference type="Pfam" id="PF00379">
    <property type="entry name" value="Chitin_bind_4"/>
    <property type="match status" value="1"/>
</dbReference>
<dbReference type="RefSeq" id="XP_034238948.1">
    <property type="nucleotide sequence ID" value="XM_034383057.1"/>
</dbReference>
<dbReference type="InterPro" id="IPR000618">
    <property type="entry name" value="Insect_cuticle"/>
</dbReference>
<protein>
    <submittedName>
        <fullName evidence="6">Uncharacterized protein LOC117643896</fullName>
    </submittedName>
</protein>
<reference evidence="6" key="1">
    <citation type="submission" date="2025-08" db="UniProtKB">
        <authorList>
            <consortium name="RefSeq"/>
        </authorList>
    </citation>
    <scope>IDENTIFICATION</scope>
    <source>
        <tissue evidence="6">Total insect</tissue>
    </source>
</reference>
<proteinExistence type="predicted"/>
<evidence type="ECO:0000256" key="3">
    <source>
        <dbReference type="SAM" id="MobiDB-lite"/>
    </source>
</evidence>
<organism evidence="6">
    <name type="scientific">Thrips palmi</name>
    <name type="common">Melon thrips</name>
    <dbReference type="NCBI Taxonomy" id="161013"/>
    <lineage>
        <taxon>Eukaryota</taxon>
        <taxon>Metazoa</taxon>
        <taxon>Ecdysozoa</taxon>
        <taxon>Arthropoda</taxon>
        <taxon>Hexapoda</taxon>
        <taxon>Insecta</taxon>
        <taxon>Pterygota</taxon>
        <taxon>Neoptera</taxon>
        <taxon>Paraneoptera</taxon>
        <taxon>Thysanoptera</taxon>
        <taxon>Terebrantia</taxon>
        <taxon>Thripoidea</taxon>
        <taxon>Thripidae</taxon>
        <taxon>Thrips</taxon>
    </lineage>
</organism>
<dbReference type="GeneID" id="117643896"/>
<dbReference type="Proteomes" id="UP000515158">
    <property type="component" value="Unplaced"/>
</dbReference>
<gene>
    <name evidence="6" type="primary">LOC117643896</name>
</gene>
<evidence type="ECO:0000313" key="5">
    <source>
        <dbReference type="Proteomes" id="UP000515158"/>
    </source>
</evidence>
<dbReference type="PANTHER" id="PTHR12236:SF75">
    <property type="entry name" value="CUTICULAR PROTEIN 62BB, ISOFORM A"/>
    <property type="match status" value="1"/>
</dbReference>
<dbReference type="PRINTS" id="PR00947">
    <property type="entry name" value="CUTICLE"/>
</dbReference>
<dbReference type="AlphaFoldDB" id="A0A6P8YGS6"/>